<feature type="region of interest" description="Disordered" evidence="1">
    <location>
        <begin position="185"/>
        <end position="206"/>
    </location>
</feature>
<feature type="compositionally biased region" description="Low complexity" evidence="1">
    <location>
        <begin position="242"/>
        <end position="255"/>
    </location>
</feature>
<keyword evidence="2" id="KW-0472">Membrane</keyword>
<dbReference type="EMBL" id="CACVKT020008013">
    <property type="protein sequence ID" value="CAC5412441.1"/>
    <property type="molecule type" value="Genomic_DNA"/>
</dbReference>
<protein>
    <submittedName>
        <fullName evidence="3">Uncharacterized protein</fullName>
    </submittedName>
</protein>
<evidence type="ECO:0000256" key="1">
    <source>
        <dbReference type="SAM" id="MobiDB-lite"/>
    </source>
</evidence>
<evidence type="ECO:0000313" key="3">
    <source>
        <dbReference type="EMBL" id="CAC5412441.1"/>
    </source>
</evidence>
<evidence type="ECO:0000256" key="2">
    <source>
        <dbReference type="SAM" id="Phobius"/>
    </source>
</evidence>
<organism evidence="3 4">
    <name type="scientific">Mytilus coruscus</name>
    <name type="common">Sea mussel</name>
    <dbReference type="NCBI Taxonomy" id="42192"/>
    <lineage>
        <taxon>Eukaryota</taxon>
        <taxon>Metazoa</taxon>
        <taxon>Spiralia</taxon>
        <taxon>Lophotrochozoa</taxon>
        <taxon>Mollusca</taxon>
        <taxon>Bivalvia</taxon>
        <taxon>Autobranchia</taxon>
        <taxon>Pteriomorphia</taxon>
        <taxon>Mytilida</taxon>
        <taxon>Mytiloidea</taxon>
        <taxon>Mytilidae</taxon>
        <taxon>Mytilinae</taxon>
        <taxon>Mytilus</taxon>
    </lineage>
</organism>
<evidence type="ECO:0000313" key="4">
    <source>
        <dbReference type="Proteomes" id="UP000507470"/>
    </source>
</evidence>
<sequence length="317" mass="35852">MAKVWIEDVNTARNLSRAKYEFRVIETTFPYTAFGNIGNISGYEMILEINRLSSNDLHVYNILANNLWGFDSYRFEIITAEFGENNAKPREQFITSSSIAAGLLVYIIVIHIYICVRQRSKRKHRGSIPQSLHFNTYDEIESLSYEFVNVRGISSDQQGPIMQTRVIRGSQDESYTTNHRNQLTIDGHADTSSQSTVQEPQVNERDEVQQNNIAEAEVEASSVLSFGDIVQSIESYGEEAADSAGDSLQSSQSSAHQDDHLSDSVYENSYQPVIRESLDTHQYSVIFNQSEEIDSDRSPSATVKPAHNVPDYVNLRF</sequence>
<keyword evidence="4" id="KW-1185">Reference proteome</keyword>
<accession>A0A6J8E094</accession>
<keyword evidence="2" id="KW-1133">Transmembrane helix</keyword>
<dbReference type="OrthoDB" id="6127002at2759"/>
<keyword evidence="2" id="KW-0812">Transmembrane</keyword>
<feature type="compositionally biased region" description="Polar residues" evidence="1">
    <location>
        <begin position="185"/>
        <end position="201"/>
    </location>
</feature>
<name>A0A6J8E094_MYTCO</name>
<feature type="region of interest" description="Disordered" evidence="1">
    <location>
        <begin position="238"/>
        <end position="261"/>
    </location>
</feature>
<feature type="transmembrane region" description="Helical" evidence="2">
    <location>
        <begin position="93"/>
        <end position="116"/>
    </location>
</feature>
<dbReference type="AlphaFoldDB" id="A0A6J8E094"/>
<reference evidence="3 4" key="1">
    <citation type="submission" date="2020-06" db="EMBL/GenBank/DDBJ databases">
        <authorList>
            <person name="Li R."/>
            <person name="Bekaert M."/>
        </authorList>
    </citation>
    <scope>NUCLEOTIDE SEQUENCE [LARGE SCALE GENOMIC DNA]</scope>
    <source>
        <strain evidence="4">wild</strain>
    </source>
</reference>
<gene>
    <name evidence="3" type="ORF">MCOR_45415</name>
</gene>
<dbReference type="Proteomes" id="UP000507470">
    <property type="component" value="Unassembled WGS sequence"/>
</dbReference>
<proteinExistence type="predicted"/>